<dbReference type="PROSITE" id="PS50142">
    <property type="entry name" value="RNASE_3_2"/>
    <property type="match status" value="1"/>
</dbReference>
<proteinExistence type="predicted"/>
<dbReference type="SUPFAM" id="SSF69065">
    <property type="entry name" value="RNase III domain-like"/>
    <property type="match status" value="1"/>
</dbReference>
<feature type="domain" description="RNase III" evidence="1">
    <location>
        <begin position="1"/>
        <end position="118"/>
    </location>
</feature>
<dbReference type="Pfam" id="PF14622">
    <property type="entry name" value="Ribonucleas_3_3"/>
    <property type="match status" value="1"/>
</dbReference>
<dbReference type="Proteomes" id="UP001610432">
    <property type="component" value="Unassembled WGS sequence"/>
</dbReference>
<dbReference type="InterPro" id="IPR000999">
    <property type="entry name" value="RNase_III_dom"/>
</dbReference>
<sequence>MDPETYVQHFIGYTFRHRGYIKEAVDWKHNERLALLGDTVVALLLLEDWYRSQRGCGAGSQIMKRYASNRAMAYEARTAGFDEHIRPSSLHMFHSPAYDHVLATEVEAIVAAVWLDSERNFAVTKSCYQRIKNAHA</sequence>
<organism evidence="2 3">
    <name type="scientific">Aspergillus lucknowensis</name>
    <dbReference type="NCBI Taxonomy" id="176173"/>
    <lineage>
        <taxon>Eukaryota</taxon>
        <taxon>Fungi</taxon>
        <taxon>Dikarya</taxon>
        <taxon>Ascomycota</taxon>
        <taxon>Pezizomycotina</taxon>
        <taxon>Eurotiomycetes</taxon>
        <taxon>Eurotiomycetidae</taxon>
        <taxon>Eurotiales</taxon>
        <taxon>Aspergillaceae</taxon>
        <taxon>Aspergillus</taxon>
        <taxon>Aspergillus subgen. Nidulantes</taxon>
    </lineage>
</organism>
<reference evidence="2 3" key="1">
    <citation type="submission" date="2024-07" db="EMBL/GenBank/DDBJ databases">
        <title>Section-level genome sequencing and comparative genomics of Aspergillus sections Usti and Cavernicolus.</title>
        <authorList>
            <consortium name="Lawrence Berkeley National Laboratory"/>
            <person name="Nybo J.L."/>
            <person name="Vesth T.C."/>
            <person name="Theobald S."/>
            <person name="Frisvad J.C."/>
            <person name="Larsen T.O."/>
            <person name="Kjaerboelling I."/>
            <person name="Rothschild-Mancinelli K."/>
            <person name="Lyhne E.K."/>
            <person name="Kogle M.E."/>
            <person name="Barry K."/>
            <person name="Clum A."/>
            <person name="Na H."/>
            <person name="Ledsgaard L."/>
            <person name="Lin J."/>
            <person name="Lipzen A."/>
            <person name="Kuo A."/>
            <person name="Riley R."/>
            <person name="Mondo S."/>
            <person name="Labutti K."/>
            <person name="Haridas S."/>
            <person name="Pangalinan J."/>
            <person name="Salamov A.A."/>
            <person name="Simmons B.A."/>
            <person name="Magnuson J.K."/>
            <person name="Chen J."/>
            <person name="Drula E."/>
            <person name="Henrissat B."/>
            <person name="Wiebenga A."/>
            <person name="Lubbers R.J."/>
            <person name="Gomes A.C."/>
            <person name="Macurrencykelacurrency M.R."/>
            <person name="Stajich J."/>
            <person name="Grigoriev I.V."/>
            <person name="Mortensen U.H."/>
            <person name="De Vries R.P."/>
            <person name="Baker S.E."/>
            <person name="Andersen M.R."/>
        </authorList>
    </citation>
    <scope>NUCLEOTIDE SEQUENCE [LARGE SCALE GENOMIC DNA]</scope>
    <source>
        <strain evidence="2 3">CBS 449.75</strain>
    </source>
</reference>
<evidence type="ECO:0000313" key="2">
    <source>
        <dbReference type="EMBL" id="KAL2862221.1"/>
    </source>
</evidence>
<comment type="caution">
    <text evidence="2">The sequence shown here is derived from an EMBL/GenBank/DDBJ whole genome shotgun (WGS) entry which is preliminary data.</text>
</comment>
<dbReference type="Gene3D" id="1.10.1520.10">
    <property type="entry name" value="Ribonuclease III domain"/>
    <property type="match status" value="1"/>
</dbReference>
<evidence type="ECO:0000259" key="1">
    <source>
        <dbReference type="PROSITE" id="PS50142"/>
    </source>
</evidence>
<dbReference type="GeneID" id="98149022"/>
<accession>A0ABR4LCH1</accession>
<protein>
    <submittedName>
        <fullName evidence="2">Ribonuclease III domain-containing protein</fullName>
    </submittedName>
</protein>
<gene>
    <name evidence="2" type="ORF">BJX67DRAFT_385846</name>
</gene>
<dbReference type="EMBL" id="JBFXLQ010000071">
    <property type="protein sequence ID" value="KAL2862221.1"/>
    <property type="molecule type" value="Genomic_DNA"/>
</dbReference>
<name>A0ABR4LCH1_9EURO</name>
<keyword evidence="3" id="KW-1185">Reference proteome</keyword>
<dbReference type="RefSeq" id="XP_070881200.1">
    <property type="nucleotide sequence ID" value="XM_071033950.1"/>
</dbReference>
<dbReference type="CDD" id="cd00593">
    <property type="entry name" value="RIBOc"/>
    <property type="match status" value="1"/>
</dbReference>
<dbReference type="InterPro" id="IPR036389">
    <property type="entry name" value="RNase_III_sf"/>
</dbReference>
<evidence type="ECO:0000313" key="3">
    <source>
        <dbReference type="Proteomes" id="UP001610432"/>
    </source>
</evidence>